<dbReference type="InterPro" id="IPR015946">
    <property type="entry name" value="KH_dom-like_a/b"/>
</dbReference>
<dbReference type="Proteomes" id="UP001316803">
    <property type="component" value="Unassembled WGS sequence"/>
</dbReference>
<evidence type="ECO:0000313" key="2">
    <source>
        <dbReference type="EMBL" id="KAK5953838.1"/>
    </source>
</evidence>
<dbReference type="PANTHER" id="PTHR35368:SF1">
    <property type="entry name" value="HYDROPEROXIDE REDUCTASE"/>
    <property type="match status" value="1"/>
</dbReference>
<dbReference type="Pfam" id="PF02566">
    <property type="entry name" value="OsmC"/>
    <property type="match status" value="1"/>
</dbReference>
<accession>A0AAN8EEN4</accession>
<dbReference type="AlphaFoldDB" id="A0AAN8EEN4"/>
<comment type="caution">
    <text evidence="2">The sequence shown here is derived from an EMBL/GenBank/DDBJ whole genome shotgun (WGS) entry which is preliminary data.</text>
</comment>
<evidence type="ECO:0000313" key="3">
    <source>
        <dbReference type="Proteomes" id="UP001316803"/>
    </source>
</evidence>
<reference evidence="2 3" key="1">
    <citation type="submission" date="2022-12" db="EMBL/GenBank/DDBJ databases">
        <title>Genomic features and morphological characterization of a novel Knufia sp. strain isolated from spacecraft assembly facility.</title>
        <authorList>
            <person name="Teixeira M."/>
            <person name="Chander A.M."/>
            <person name="Stajich J.E."/>
            <person name="Venkateswaran K."/>
        </authorList>
    </citation>
    <scope>NUCLEOTIDE SEQUENCE [LARGE SCALE GENOMIC DNA]</scope>
    <source>
        <strain evidence="2 3">FJI-L2-BK-P2</strain>
    </source>
</reference>
<dbReference type="SUPFAM" id="SSF82784">
    <property type="entry name" value="OsmC-like"/>
    <property type="match status" value="1"/>
</dbReference>
<dbReference type="InterPro" id="IPR036102">
    <property type="entry name" value="OsmC/Ohrsf"/>
</dbReference>
<dbReference type="EMBL" id="JAKLMC020000010">
    <property type="protein sequence ID" value="KAK5953838.1"/>
    <property type="molecule type" value="Genomic_DNA"/>
</dbReference>
<dbReference type="InterPro" id="IPR052924">
    <property type="entry name" value="OsmC/Ohr_hydroprdx_reductase"/>
</dbReference>
<protein>
    <recommendedName>
        <fullName evidence="4">OsmC-like protein</fullName>
    </recommendedName>
</protein>
<proteinExistence type="predicted"/>
<dbReference type="PANTHER" id="PTHR35368">
    <property type="entry name" value="HYDROPEROXIDE REDUCTASE"/>
    <property type="match status" value="1"/>
</dbReference>
<dbReference type="Gene3D" id="3.30.300.20">
    <property type="match status" value="1"/>
</dbReference>
<dbReference type="InterPro" id="IPR003718">
    <property type="entry name" value="OsmC/Ohr_fam"/>
</dbReference>
<keyword evidence="3" id="KW-1185">Reference proteome</keyword>
<gene>
    <name evidence="2" type="ORF">OHC33_005108</name>
</gene>
<feature type="region of interest" description="Disordered" evidence="1">
    <location>
        <begin position="1"/>
        <end position="21"/>
    </location>
</feature>
<sequence>MTDAANALRTKQKPLKDKYRSDPSSALVTLTSTGSLDAGLTCSLSAASAAKKVAGLHPAAGGSGFDATGELCSGDMLLESLVACFGVTIRAVATSMGIPIEGGSVTCEGDLDFRGTMGIKGQDGEAVPVGFKSVRLIVRLEVGEEHKGSVDKLISLSERYCVVLQTIRQGVDVKTEVEHAGVGGETNGAGEGGEKTLDNEEVIKLQ</sequence>
<evidence type="ECO:0000256" key="1">
    <source>
        <dbReference type="SAM" id="MobiDB-lite"/>
    </source>
</evidence>
<evidence type="ECO:0008006" key="4">
    <source>
        <dbReference type="Google" id="ProtNLM"/>
    </source>
</evidence>
<organism evidence="2 3">
    <name type="scientific">Knufia fluminis</name>
    <dbReference type="NCBI Taxonomy" id="191047"/>
    <lineage>
        <taxon>Eukaryota</taxon>
        <taxon>Fungi</taxon>
        <taxon>Dikarya</taxon>
        <taxon>Ascomycota</taxon>
        <taxon>Pezizomycotina</taxon>
        <taxon>Eurotiomycetes</taxon>
        <taxon>Chaetothyriomycetidae</taxon>
        <taxon>Chaetothyriales</taxon>
        <taxon>Trichomeriaceae</taxon>
        <taxon>Knufia</taxon>
    </lineage>
</organism>
<name>A0AAN8EEN4_9EURO</name>